<evidence type="ECO:0000313" key="4">
    <source>
        <dbReference type="EMBL" id="HCT56818.1"/>
    </source>
</evidence>
<dbReference type="Pfam" id="PF05532">
    <property type="entry name" value="CsbD"/>
    <property type="match status" value="1"/>
</dbReference>
<evidence type="ECO:0000313" key="5">
    <source>
        <dbReference type="Proteomes" id="UP000264071"/>
    </source>
</evidence>
<dbReference type="Proteomes" id="UP000264071">
    <property type="component" value="Unassembled WGS sequence"/>
</dbReference>
<protein>
    <submittedName>
        <fullName evidence="4">CsbD family protein</fullName>
    </submittedName>
</protein>
<dbReference type="SUPFAM" id="SSF69047">
    <property type="entry name" value="Hypothetical protein YjbJ"/>
    <property type="match status" value="1"/>
</dbReference>
<evidence type="ECO:0000256" key="1">
    <source>
        <dbReference type="ARBA" id="ARBA00009129"/>
    </source>
</evidence>
<dbReference type="OMA" id="DDWYNRQ"/>
<dbReference type="Gene3D" id="1.10.1470.10">
    <property type="entry name" value="YjbJ"/>
    <property type="match status" value="1"/>
</dbReference>
<dbReference type="InterPro" id="IPR008462">
    <property type="entry name" value="CsbD"/>
</dbReference>
<dbReference type="EMBL" id="DPIY01000006">
    <property type="protein sequence ID" value="HCT56818.1"/>
    <property type="molecule type" value="Genomic_DNA"/>
</dbReference>
<gene>
    <name evidence="4" type="ORF">DGD08_06350</name>
</gene>
<feature type="region of interest" description="Disordered" evidence="2">
    <location>
        <begin position="62"/>
        <end position="87"/>
    </location>
</feature>
<dbReference type="InterPro" id="IPR036629">
    <property type="entry name" value="YjbJ_sf"/>
</dbReference>
<evidence type="ECO:0000259" key="3">
    <source>
        <dbReference type="Pfam" id="PF05532"/>
    </source>
</evidence>
<dbReference type="AlphaFoldDB" id="A0A3D4V856"/>
<dbReference type="InterPro" id="IPR050423">
    <property type="entry name" value="UPF0337_stress_rsp"/>
</dbReference>
<feature type="domain" description="CsbD-like" evidence="3">
    <location>
        <begin position="4"/>
        <end position="55"/>
    </location>
</feature>
<name>A0A3D4V856_9BACT</name>
<comment type="caution">
    <text evidence="4">The sequence shown here is derived from an EMBL/GenBank/DDBJ whole genome shotgun (WGS) entry which is preliminary data.</text>
</comment>
<evidence type="ECO:0000256" key="2">
    <source>
        <dbReference type="SAM" id="MobiDB-lite"/>
    </source>
</evidence>
<organism evidence="4 5">
    <name type="scientific">Gemmatimonas aurantiaca</name>
    <dbReference type="NCBI Taxonomy" id="173480"/>
    <lineage>
        <taxon>Bacteria</taxon>
        <taxon>Pseudomonadati</taxon>
        <taxon>Gemmatimonadota</taxon>
        <taxon>Gemmatimonadia</taxon>
        <taxon>Gemmatimonadales</taxon>
        <taxon>Gemmatimonadaceae</taxon>
        <taxon>Gemmatimonas</taxon>
    </lineage>
</organism>
<dbReference type="PANTHER" id="PTHR34977:SF1">
    <property type="entry name" value="UPF0337 PROTEIN YJBJ"/>
    <property type="match status" value="1"/>
</dbReference>
<proteinExistence type="inferred from homology"/>
<reference evidence="4 5" key="1">
    <citation type="journal article" date="2018" name="Nat. Biotechnol.">
        <title>A standardized bacterial taxonomy based on genome phylogeny substantially revises the tree of life.</title>
        <authorList>
            <person name="Parks D.H."/>
            <person name="Chuvochina M."/>
            <person name="Waite D.W."/>
            <person name="Rinke C."/>
            <person name="Skarshewski A."/>
            <person name="Chaumeil P.A."/>
            <person name="Hugenholtz P."/>
        </authorList>
    </citation>
    <scope>NUCLEOTIDE SEQUENCE [LARGE SCALE GENOMIC DNA]</scope>
    <source>
        <strain evidence="4">UBA8844</strain>
    </source>
</reference>
<dbReference type="PANTHER" id="PTHR34977">
    <property type="entry name" value="UPF0337 PROTEIN YJBJ"/>
    <property type="match status" value="1"/>
</dbReference>
<comment type="similarity">
    <text evidence="1">Belongs to the UPF0337 (CsbD) family.</text>
</comment>
<sequence>MNTDRAMGAWTQVKGKMKEQWGKLTDDELDQMEGKWEQLSGLIQQRYGEAKDKVEEELNRYRDLMKDERAAPPPPPATPPGSLKGSL</sequence>
<accession>A0A3D4V856</accession>